<feature type="domain" description="Glycosyltransferase 2-like" evidence="4">
    <location>
        <begin position="8"/>
        <end position="112"/>
    </location>
</feature>
<dbReference type="SUPFAM" id="SSF53448">
    <property type="entry name" value="Nucleotide-diphospho-sugar transferases"/>
    <property type="match status" value="1"/>
</dbReference>
<keyword evidence="3" id="KW-0808">Transferase</keyword>
<dbReference type="InterPro" id="IPR001173">
    <property type="entry name" value="Glyco_trans_2-like"/>
</dbReference>
<dbReference type="Gene3D" id="3.90.550.10">
    <property type="entry name" value="Spore Coat Polysaccharide Biosynthesis Protein SpsA, Chain A"/>
    <property type="match status" value="1"/>
</dbReference>
<name>X1B2V7_9ZZZZ</name>
<protein>
    <recommendedName>
        <fullName evidence="4">Glycosyltransferase 2-like domain-containing protein</fullName>
    </recommendedName>
</protein>
<evidence type="ECO:0000256" key="1">
    <source>
        <dbReference type="ARBA" id="ARBA00006739"/>
    </source>
</evidence>
<dbReference type="GO" id="GO:0016757">
    <property type="term" value="F:glycosyltransferase activity"/>
    <property type="evidence" value="ECO:0007669"/>
    <property type="project" value="UniProtKB-KW"/>
</dbReference>
<dbReference type="Pfam" id="PF00535">
    <property type="entry name" value="Glycos_transf_2"/>
    <property type="match status" value="1"/>
</dbReference>
<organism evidence="5">
    <name type="scientific">marine sediment metagenome</name>
    <dbReference type="NCBI Taxonomy" id="412755"/>
    <lineage>
        <taxon>unclassified sequences</taxon>
        <taxon>metagenomes</taxon>
        <taxon>ecological metagenomes</taxon>
    </lineage>
</organism>
<keyword evidence="2" id="KW-0328">Glycosyltransferase</keyword>
<dbReference type="EMBL" id="BART01013209">
    <property type="protein sequence ID" value="GAG89310.1"/>
    <property type="molecule type" value="Genomic_DNA"/>
</dbReference>
<dbReference type="PANTHER" id="PTHR43179:SF12">
    <property type="entry name" value="GALACTOFURANOSYLTRANSFERASE GLFT2"/>
    <property type="match status" value="1"/>
</dbReference>
<proteinExistence type="inferred from homology"/>
<comment type="similarity">
    <text evidence="1">Belongs to the glycosyltransferase 2 family.</text>
</comment>
<dbReference type="AlphaFoldDB" id="X1B2V7"/>
<comment type="caution">
    <text evidence="5">The sequence shown here is derived from an EMBL/GenBank/DDBJ whole genome shotgun (WGS) entry which is preliminary data.</text>
</comment>
<evidence type="ECO:0000256" key="2">
    <source>
        <dbReference type="ARBA" id="ARBA00022676"/>
    </source>
</evidence>
<dbReference type="PANTHER" id="PTHR43179">
    <property type="entry name" value="RHAMNOSYLTRANSFERASE WBBL"/>
    <property type="match status" value="1"/>
</dbReference>
<evidence type="ECO:0000256" key="3">
    <source>
        <dbReference type="ARBA" id="ARBA00022679"/>
    </source>
</evidence>
<sequence length="113" mass="12771">MNQPKVSIITLNWDGLEYTIECLASLKKITYPNYEVIVVDNGSKGNDAQVLEEKFGDYIHIIKNDMNYGSRGGVNIGMRYFLNNSNSDYLLLLDNDTVVDPEFLTEMVKVAEA</sequence>
<gene>
    <name evidence="5" type="ORF">S01H4_27149</name>
</gene>
<evidence type="ECO:0000313" key="5">
    <source>
        <dbReference type="EMBL" id="GAG89310.1"/>
    </source>
</evidence>
<accession>X1B2V7</accession>
<dbReference type="InterPro" id="IPR029044">
    <property type="entry name" value="Nucleotide-diphossugar_trans"/>
</dbReference>
<feature type="non-terminal residue" evidence="5">
    <location>
        <position position="113"/>
    </location>
</feature>
<evidence type="ECO:0000259" key="4">
    <source>
        <dbReference type="Pfam" id="PF00535"/>
    </source>
</evidence>
<reference evidence="5" key="1">
    <citation type="journal article" date="2014" name="Front. Microbiol.">
        <title>High frequency of phylogenetically diverse reductive dehalogenase-homologous genes in deep subseafloor sedimentary metagenomes.</title>
        <authorList>
            <person name="Kawai M."/>
            <person name="Futagami T."/>
            <person name="Toyoda A."/>
            <person name="Takaki Y."/>
            <person name="Nishi S."/>
            <person name="Hori S."/>
            <person name="Arai W."/>
            <person name="Tsubouchi T."/>
            <person name="Morono Y."/>
            <person name="Uchiyama I."/>
            <person name="Ito T."/>
            <person name="Fujiyama A."/>
            <person name="Inagaki F."/>
            <person name="Takami H."/>
        </authorList>
    </citation>
    <scope>NUCLEOTIDE SEQUENCE</scope>
    <source>
        <strain evidence="5">Expedition CK06-06</strain>
    </source>
</reference>